<dbReference type="PANTHER" id="PTHR23079">
    <property type="entry name" value="RNA-DEPENDENT RNA POLYMERASE"/>
    <property type="match status" value="1"/>
</dbReference>
<evidence type="ECO:0000256" key="7">
    <source>
        <dbReference type="ARBA" id="ARBA00048744"/>
    </source>
</evidence>
<keyword evidence="15" id="KW-1185">Reference proteome</keyword>
<dbReference type="InterPro" id="IPR057596">
    <property type="entry name" value="RDRP_core"/>
</dbReference>
<feature type="domain" description="DUF7752" evidence="12">
    <location>
        <begin position="878"/>
        <end position="969"/>
    </location>
</feature>
<accession>A0AAN5I479</accession>
<evidence type="ECO:0000259" key="10">
    <source>
        <dbReference type="Pfam" id="PF05183"/>
    </source>
</evidence>
<dbReference type="InterPro" id="IPR056053">
    <property type="entry name" value="DUF7636"/>
</dbReference>
<dbReference type="Pfam" id="PF26253">
    <property type="entry name" value="RdRP_head"/>
    <property type="match status" value="1"/>
</dbReference>
<dbReference type="Pfam" id="PF24642">
    <property type="entry name" value="DUF7636"/>
    <property type="match status" value="1"/>
</dbReference>
<organism evidence="14 15">
    <name type="scientific">Pristionchus mayeri</name>
    <dbReference type="NCBI Taxonomy" id="1317129"/>
    <lineage>
        <taxon>Eukaryota</taxon>
        <taxon>Metazoa</taxon>
        <taxon>Ecdysozoa</taxon>
        <taxon>Nematoda</taxon>
        <taxon>Chromadorea</taxon>
        <taxon>Rhabditida</taxon>
        <taxon>Rhabditina</taxon>
        <taxon>Diplogasteromorpha</taxon>
        <taxon>Diplogasteroidea</taxon>
        <taxon>Neodiplogasteridae</taxon>
        <taxon>Pristionchus</taxon>
    </lineage>
</organism>
<keyword evidence="4 8" id="KW-0548">Nucleotidyltransferase</keyword>
<comment type="similarity">
    <text evidence="1 8">Belongs to the RdRP family.</text>
</comment>
<feature type="domain" description="RDRP core" evidence="10">
    <location>
        <begin position="6"/>
        <end position="626"/>
    </location>
</feature>
<evidence type="ECO:0000256" key="3">
    <source>
        <dbReference type="ARBA" id="ARBA00022679"/>
    </source>
</evidence>
<dbReference type="Pfam" id="PF05183">
    <property type="entry name" value="RdRP"/>
    <property type="match status" value="1"/>
</dbReference>
<comment type="caution">
    <text evidence="14">The sequence shown here is derived from an EMBL/GenBank/DDBJ whole genome shotgun (WGS) entry which is preliminary data.</text>
</comment>
<evidence type="ECO:0000256" key="4">
    <source>
        <dbReference type="ARBA" id="ARBA00022695"/>
    </source>
</evidence>
<feature type="non-terminal residue" evidence="14">
    <location>
        <position position="1108"/>
    </location>
</feature>
<keyword evidence="5 8" id="KW-0694">RNA-binding</keyword>
<evidence type="ECO:0000256" key="5">
    <source>
        <dbReference type="ARBA" id="ARBA00022884"/>
    </source>
</evidence>
<protein>
    <recommendedName>
        <fullName evidence="8">RNA-dependent RNA polymerase</fullName>
        <ecNumber evidence="8">2.7.7.48</ecNumber>
    </recommendedName>
</protein>
<reference evidence="15" key="1">
    <citation type="submission" date="2022-10" db="EMBL/GenBank/DDBJ databases">
        <title>Genome assembly of Pristionchus species.</title>
        <authorList>
            <person name="Yoshida K."/>
            <person name="Sommer R.J."/>
        </authorList>
    </citation>
    <scope>NUCLEOTIDE SEQUENCE [LARGE SCALE GENOMIC DNA]</scope>
    <source>
        <strain evidence="15">RS5460</strain>
    </source>
</reference>
<dbReference type="PANTHER" id="PTHR23079:SF57">
    <property type="entry name" value="RNA-DIRECTED RNA POLYMERASE"/>
    <property type="match status" value="1"/>
</dbReference>
<comment type="catalytic activity">
    <reaction evidence="7 8">
        <text>RNA(n) + a ribonucleoside 5'-triphosphate = RNA(n+1) + diphosphate</text>
        <dbReference type="Rhea" id="RHEA:21248"/>
        <dbReference type="Rhea" id="RHEA-COMP:14527"/>
        <dbReference type="Rhea" id="RHEA-COMP:17342"/>
        <dbReference type="ChEBI" id="CHEBI:33019"/>
        <dbReference type="ChEBI" id="CHEBI:61557"/>
        <dbReference type="ChEBI" id="CHEBI:140395"/>
        <dbReference type="EC" id="2.7.7.48"/>
    </reaction>
</comment>
<feature type="domain" description="DUF7636" evidence="11">
    <location>
        <begin position="1016"/>
        <end position="1107"/>
    </location>
</feature>
<dbReference type="EC" id="2.7.7.48" evidence="8"/>
<name>A0AAN5I479_9BILA</name>
<dbReference type="GO" id="GO:0003723">
    <property type="term" value="F:RNA binding"/>
    <property type="evidence" value="ECO:0007669"/>
    <property type="project" value="UniProtKB-KW"/>
</dbReference>
<evidence type="ECO:0000256" key="2">
    <source>
        <dbReference type="ARBA" id="ARBA00022484"/>
    </source>
</evidence>
<evidence type="ECO:0000259" key="12">
    <source>
        <dbReference type="Pfam" id="PF24934"/>
    </source>
</evidence>
<dbReference type="GO" id="GO:0030422">
    <property type="term" value="P:siRNA processing"/>
    <property type="evidence" value="ECO:0007669"/>
    <property type="project" value="TreeGrafter"/>
</dbReference>
<evidence type="ECO:0000313" key="15">
    <source>
        <dbReference type="Proteomes" id="UP001328107"/>
    </source>
</evidence>
<dbReference type="InterPro" id="IPR056654">
    <property type="entry name" value="DUF7752"/>
</dbReference>
<evidence type="ECO:0000256" key="9">
    <source>
        <dbReference type="SAM" id="Coils"/>
    </source>
</evidence>
<evidence type="ECO:0000256" key="8">
    <source>
        <dbReference type="RuleBase" id="RU363098"/>
    </source>
</evidence>
<dbReference type="AlphaFoldDB" id="A0AAN5I479"/>
<evidence type="ECO:0000259" key="11">
    <source>
        <dbReference type="Pfam" id="PF24642"/>
    </source>
</evidence>
<proteinExistence type="inferred from homology"/>
<evidence type="ECO:0000256" key="1">
    <source>
        <dbReference type="ARBA" id="ARBA00005762"/>
    </source>
</evidence>
<keyword evidence="2 8" id="KW-0696">RNA-directed RNA polymerase</keyword>
<keyword evidence="9" id="KW-0175">Coiled coil</keyword>
<dbReference type="Pfam" id="PF24934">
    <property type="entry name" value="DUF7752"/>
    <property type="match status" value="1"/>
</dbReference>
<dbReference type="GO" id="GO:0031380">
    <property type="term" value="C:nuclear RNA-directed RNA polymerase complex"/>
    <property type="evidence" value="ECO:0007669"/>
    <property type="project" value="TreeGrafter"/>
</dbReference>
<dbReference type="InterPro" id="IPR007855">
    <property type="entry name" value="RDRP"/>
</dbReference>
<keyword evidence="6" id="KW-0943">RNA-mediated gene silencing</keyword>
<evidence type="ECO:0000259" key="13">
    <source>
        <dbReference type="Pfam" id="PF26253"/>
    </source>
</evidence>
<dbReference type="Proteomes" id="UP001328107">
    <property type="component" value="Unassembled WGS sequence"/>
</dbReference>
<sequence>FQLVATPTRVLFIGYEVIMGNRVLNKYARNENHIIRLAFRDDRGGFLRIGDYVPEVQDRIKAFLLNGVTYAGRTFAWLGNSNSQLREQGCYMMHVDFQDRSSKRLLPHDIHKQMGHFHTLPNIPKMIARLGQVFTQCKPSETALAASDVAVTADLTGGRDGNGKQYVFSDGVGLISATHASKLSDEHGIKGVASAYQIRFRGEKGLLCMDPLIDEKNELLEMMGRKEEQKKVFIRPSMSKFQVMEEDSYELEIVKASSSSAVFLNRPFINILCQVSASQSPECHRRVKDRVIDLMHTMLRDCFQAQFIEHKAAEVIRETAFPFSMEIFTPTSGLSLTTEPFFHSLLRSYSRYVIQKQLSKMNIRIPTSSGRLMFGVVDTTGILQYGQVFCQFTGSMSKHAGAWKPRSIGGKNGVLLLGPTLITKNPCISSGDVRMFEAIDVPGLRHLIDVIVFPMHGPRPHPDEMAGSDLDGDEYMVIWDEKMFLERSEEASIFPSGEEKGKWAIPRNDDGRVDFEQCEVSKAEFYSEAIVHGHPGILCAAHLAISDLYGLDSKPSVSLAMKISQTLDYQKSGIKPEEMTKDAVEDPDDPRRVIPAEKTNLRPDFLRNYKEPGYESRGILGEVFRETCKYEHALQCGEQQLKSIERDDSFVVHGWHRFIKLVQQELITYAHAMRCVLEHYGIGTEEELLTGLVITIKNRLSENEEHDGTLFTTNRVIEGKVRRIIETAREKFFQLLINWKEDLEELQNKRTDVDKESILNMRVRSYTRNMENIRMKASAAYHVAYGAANEAVKRGEQCSILLSFPWIFYDVLADIKYRPDHRIVRVLPEGRVHNNEPLADELAEFIDQYCEDPANEERYETFVRQYDGEETILAQSIRENIGLSRATFVLVEWANHVEGLSGRFGEEHLLSLFILFGLGELGSRRLKRRRFLQKPTGEMRDHPTKGVHLLYFLDYVASNEFRMRPTLSFTEVGGGILMRGEWKAFSEMALNSFLSLVTTHRLDVPSQDLSQDEGVLREWEPRVMQLPAVVVSNHLEQVTWALEKVSGCQVKLRFSRSELVMVSAVGRSDQLRVLSTFVYPPAPPSATATMKGAIESLALFTYQRLMNA</sequence>
<dbReference type="InterPro" id="IPR058752">
    <property type="entry name" value="RDRP_C_head"/>
</dbReference>
<dbReference type="GO" id="GO:0003968">
    <property type="term" value="F:RNA-directed RNA polymerase activity"/>
    <property type="evidence" value="ECO:0007669"/>
    <property type="project" value="UniProtKB-KW"/>
</dbReference>
<gene>
    <name evidence="14" type="ORF">PMAYCL1PPCAC_21164</name>
</gene>
<keyword evidence="3 8" id="KW-0808">Transferase</keyword>
<evidence type="ECO:0000256" key="6">
    <source>
        <dbReference type="ARBA" id="ARBA00023158"/>
    </source>
</evidence>
<evidence type="ECO:0000313" key="14">
    <source>
        <dbReference type="EMBL" id="GMR50969.1"/>
    </source>
</evidence>
<feature type="domain" description="RDRP C-terminal head" evidence="13">
    <location>
        <begin position="651"/>
        <end position="820"/>
    </location>
</feature>
<feature type="coiled-coil region" evidence="9">
    <location>
        <begin position="729"/>
        <end position="756"/>
    </location>
</feature>
<feature type="non-terminal residue" evidence="14">
    <location>
        <position position="1"/>
    </location>
</feature>
<dbReference type="EMBL" id="BTRK01000005">
    <property type="protein sequence ID" value="GMR50969.1"/>
    <property type="molecule type" value="Genomic_DNA"/>
</dbReference>